<protein>
    <recommendedName>
        <fullName evidence="6">PIN domain-containing protein</fullName>
    </recommendedName>
</protein>
<sequence>NATHLEERIGQIYDFCRDSDWVAAVKGIQAFTTPIPENQLQPSTAIPLVLDETNVLRLRLQGIFNTLLHDNIVTAVENSVDERLWKYVFYNHVELCRTHLRRAKTSSAATVAETRALWLRELRQTLEAAMEYYNALLTSVAEHEKLVLAHSGTDLLLTNACQYETRQRVWIICLHRCLVYMGDIERYRAQHPPEAQGGPRVPDVPRQRDTFLKAKHYYYQSIAAYRESGRPHAQLAILASYTGNALDVFYWYSLSLLLPYPSKNALMNLQSFIKSQMNQRLRLGDSLPPLTELESQGHTNVYLRFISLAIASHTRCLQESRDLLAVMAVLMGGGRGNDDQANPSDFASPQLFIQLGKMLTILIGRIATMIHYVERAKGDATQTNRFNGMLAELLLWGFSLASWAIEGLLKPANTQCVASLDQDHPSSHHNAATPMEHYLRRLFPVSLWVDYTDTNFAVIRRTLDHLRQGGSINSPLSQAIWLFNQLLMDLFKFAWDGVLLTTEEKHQVVQAGTSHLTWLPHDQLMMGISSLSQLHGQLPVTTGISGVTRASGLGKGSRPWQDLPFHPDALEKHPMAPITLRPRWVCWLSRLYQGIDTFGMPRDFRHMATGGPMEISPQITADEQLYQQIQNLELDLQRKRDDVVRPAAVSPTGNGRAPPPPGLAMPSNGSVTEPFPMRSPGLDANFTGGDPWQSRPLGCPVRAPKGAEASPTQPPPPPSRRLVVMPDLDCWLHHLASLQRWLLAPPHTRRFAAVVIPSCIVDRLDYLKKGGSKTNMRAREVARFFADLTSDPQLTPFTNLDDPDATLTDRLDQLFTDPKYYVYFLKPSQRLESWDQAQPFFVADLPATRTNMAATQSRINVPDSRPDNYHFTASHLAALGEAPVDFESLIMPETSAVHPDYQSVPLMYRPFLCTVLYVLDWFQRQSARHPPQQPSPPFPQQRLCPAGVVAGGKGDTGAAAPNNGPSQRRSGGGNGHPAPWPVDFCILVQDAELLGFTQYFNVETKLPPQLL</sequence>
<dbReference type="Gene3D" id="1.25.40.10">
    <property type="entry name" value="Tetratricopeptide repeat domain"/>
    <property type="match status" value="1"/>
</dbReference>
<evidence type="ECO:0000313" key="5">
    <source>
        <dbReference type="Proteomes" id="UP001151582"/>
    </source>
</evidence>
<dbReference type="PANTHER" id="PTHR15696">
    <property type="entry name" value="SMG-7 SUPPRESSOR WITH MORPHOLOGICAL EFFECT ON GENITALIA PROTEIN 7"/>
    <property type="match status" value="1"/>
</dbReference>
<dbReference type="InterPro" id="IPR019458">
    <property type="entry name" value="Est1-like_N"/>
</dbReference>
<keyword evidence="5" id="KW-1185">Reference proteome</keyword>
<dbReference type="InterPro" id="IPR018834">
    <property type="entry name" value="DNA/RNA-bd_Est1-type"/>
</dbReference>
<dbReference type="EMBL" id="JANBQB010000572">
    <property type="protein sequence ID" value="KAJ1975075.1"/>
    <property type="molecule type" value="Genomic_DNA"/>
</dbReference>
<feature type="domain" description="Telomerase activating protein Est1-like N-terminal" evidence="3">
    <location>
        <begin position="80"/>
        <end position="191"/>
    </location>
</feature>
<proteinExistence type="predicted"/>
<evidence type="ECO:0008006" key="6">
    <source>
        <dbReference type="Google" id="ProtNLM"/>
    </source>
</evidence>
<dbReference type="OrthoDB" id="69928at2759"/>
<feature type="non-terminal residue" evidence="4">
    <location>
        <position position="1"/>
    </location>
</feature>
<evidence type="ECO:0000313" key="4">
    <source>
        <dbReference type="EMBL" id="KAJ1975075.1"/>
    </source>
</evidence>
<evidence type="ECO:0000259" key="2">
    <source>
        <dbReference type="Pfam" id="PF10373"/>
    </source>
</evidence>
<dbReference type="GO" id="GO:0042162">
    <property type="term" value="F:telomeric DNA binding"/>
    <property type="evidence" value="ECO:0007669"/>
    <property type="project" value="TreeGrafter"/>
</dbReference>
<gene>
    <name evidence="4" type="ORF">H4R34_004473</name>
</gene>
<dbReference type="Pfam" id="PF10373">
    <property type="entry name" value="EST1_DNA_bind"/>
    <property type="match status" value="1"/>
</dbReference>
<reference evidence="4" key="1">
    <citation type="submission" date="2022-07" db="EMBL/GenBank/DDBJ databases">
        <title>Phylogenomic reconstructions and comparative analyses of Kickxellomycotina fungi.</title>
        <authorList>
            <person name="Reynolds N.K."/>
            <person name="Stajich J.E."/>
            <person name="Barry K."/>
            <person name="Grigoriev I.V."/>
            <person name="Crous P."/>
            <person name="Smith M.E."/>
        </authorList>
    </citation>
    <scope>NUCLEOTIDE SEQUENCE</scope>
    <source>
        <strain evidence="4">RSA 567</strain>
    </source>
</reference>
<feature type="region of interest" description="Disordered" evidence="1">
    <location>
        <begin position="928"/>
        <end position="975"/>
    </location>
</feature>
<evidence type="ECO:0000256" key="1">
    <source>
        <dbReference type="SAM" id="MobiDB-lite"/>
    </source>
</evidence>
<organism evidence="4 5">
    <name type="scientific">Dimargaris verticillata</name>
    <dbReference type="NCBI Taxonomy" id="2761393"/>
    <lineage>
        <taxon>Eukaryota</taxon>
        <taxon>Fungi</taxon>
        <taxon>Fungi incertae sedis</taxon>
        <taxon>Zoopagomycota</taxon>
        <taxon>Kickxellomycotina</taxon>
        <taxon>Dimargaritomycetes</taxon>
        <taxon>Dimargaritales</taxon>
        <taxon>Dimargaritaceae</taxon>
        <taxon>Dimargaris</taxon>
    </lineage>
</organism>
<feature type="domain" description="DNA/RNA-binding" evidence="2">
    <location>
        <begin position="214"/>
        <end position="281"/>
    </location>
</feature>
<dbReference type="PANTHER" id="PTHR15696:SF0">
    <property type="entry name" value="TELOMERASE-BINDING PROTEIN EST1A"/>
    <property type="match status" value="1"/>
</dbReference>
<dbReference type="GO" id="GO:0000184">
    <property type="term" value="P:nuclear-transcribed mRNA catabolic process, nonsense-mediated decay"/>
    <property type="evidence" value="ECO:0007669"/>
    <property type="project" value="TreeGrafter"/>
</dbReference>
<dbReference type="GO" id="GO:0005697">
    <property type="term" value="C:telomerase holoenzyme complex"/>
    <property type="evidence" value="ECO:0007669"/>
    <property type="project" value="TreeGrafter"/>
</dbReference>
<dbReference type="Pfam" id="PF10374">
    <property type="entry name" value="EST1"/>
    <property type="match status" value="1"/>
</dbReference>
<dbReference type="InterPro" id="IPR045153">
    <property type="entry name" value="Est1/Ebs1-like"/>
</dbReference>
<dbReference type="InterPro" id="IPR011990">
    <property type="entry name" value="TPR-like_helical_dom_sf"/>
</dbReference>
<feature type="region of interest" description="Disordered" evidence="1">
    <location>
        <begin position="686"/>
        <end position="720"/>
    </location>
</feature>
<comment type="caution">
    <text evidence="4">The sequence shown here is derived from an EMBL/GenBank/DDBJ whole genome shotgun (WGS) entry which is preliminary data.</text>
</comment>
<evidence type="ECO:0000259" key="3">
    <source>
        <dbReference type="Pfam" id="PF10374"/>
    </source>
</evidence>
<dbReference type="Gene3D" id="3.40.50.1010">
    <property type="entry name" value="5'-nuclease"/>
    <property type="match status" value="1"/>
</dbReference>
<dbReference type="AlphaFoldDB" id="A0A9W8B0J1"/>
<feature type="region of interest" description="Disordered" evidence="1">
    <location>
        <begin position="647"/>
        <end position="671"/>
    </location>
</feature>
<dbReference type="Proteomes" id="UP001151582">
    <property type="component" value="Unassembled WGS sequence"/>
</dbReference>
<dbReference type="GO" id="GO:0070034">
    <property type="term" value="F:telomerase RNA binding"/>
    <property type="evidence" value="ECO:0007669"/>
    <property type="project" value="TreeGrafter"/>
</dbReference>
<accession>A0A9W8B0J1</accession>
<dbReference type="SUPFAM" id="SSF48452">
    <property type="entry name" value="TPR-like"/>
    <property type="match status" value="1"/>
</dbReference>
<name>A0A9W8B0J1_9FUNG</name>